<organism evidence="3 4">
    <name type="scientific">Erythrobacter ramosus</name>
    <dbReference type="NCBI Taxonomy" id="35811"/>
    <lineage>
        <taxon>Bacteria</taxon>
        <taxon>Pseudomonadati</taxon>
        <taxon>Pseudomonadota</taxon>
        <taxon>Alphaproteobacteria</taxon>
        <taxon>Sphingomonadales</taxon>
        <taxon>Erythrobacteraceae</taxon>
        <taxon>Erythrobacter/Porphyrobacter group</taxon>
        <taxon>Erythrobacter</taxon>
    </lineage>
</organism>
<dbReference type="EMBL" id="WTYB01000002">
    <property type="protein sequence ID" value="MXP38502.1"/>
    <property type="molecule type" value="Genomic_DNA"/>
</dbReference>
<feature type="compositionally biased region" description="Pro residues" evidence="1">
    <location>
        <begin position="115"/>
        <end position="132"/>
    </location>
</feature>
<reference evidence="3 4" key="1">
    <citation type="submission" date="2019-12" db="EMBL/GenBank/DDBJ databases">
        <title>Genomic-based taxomic classification of the family Erythrobacteraceae.</title>
        <authorList>
            <person name="Xu L."/>
        </authorList>
    </citation>
    <scope>NUCLEOTIDE SEQUENCE [LARGE SCALE GENOMIC DNA]</scope>
    <source>
        <strain evidence="3 4">JCM 10282</strain>
    </source>
</reference>
<dbReference type="EMBL" id="JACICE010000002">
    <property type="protein sequence ID" value="MBB3776419.1"/>
    <property type="molecule type" value="Genomic_DNA"/>
</dbReference>
<evidence type="ECO:0000256" key="1">
    <source>
        <dbReference type="SAM" id="MobiDB-lite"/>
    </source>
</evidence>
<evidence type="ECO:0000313" key="3">
    <source>
        <dbReference type="EMBL" id="MXP38502.1"/>
    </source>
</evidence>
<name>A0A6I4UHZ7_9SPHN</name>
<feature type="compositionally biased region" description="Low complexity" evidence="1">
    <location>
        <begin position="133"/>
        <end position="147"/>
    </location>
</feature>
<protein>
    <submittedName>
        <fullName evidence="3">Uncharacterized protein</fullName>
    </submittedName>
</protein>
<dbReference type="OrthoDB" id="9914383at2"/>
<dbReference type="RefSeq" id="WP_160760649.1">
    <property type="nucleotide sequence ID" value="NZ_BAAADZ010000010.1"/>
</dbReference>
<evidence type="ECO:0000313" key="5">
    <source>
        <dbReference type="Proteomes" id="UP000548685"/>
    </source>
</evidence>
<sequence length="154" mass="16434">MKPIAWIAAGLALSWLAKLIEGMGDLSAQASERLPLYIPALLVLTAGQYCVYRGLRSGVAAVWSGAFDRRQGQQPPDPPRARRLASDQGEVTSDSDFDADAVFARYLESRQDAAPAPPKHTPPLPARRPAAPPSAARPAKAQAPAQPGFGRRIV</sequence>
<dbReference type="AlphaFoldDB" id="A0A6I4UHZ7"/>
<evidence type="ECO:0000313" key="4">
    <source>
        <dbReference type="Proteomes" id="UP000430021"/>
    </source>
</evidence>
<keyword evidence="5" id="KW-1185">Reference proteome</keyword>
<feature type="region of interest" description="Disordered" evidence="1">
    <location>
        <begin position="68"/>
        <end position="154"/>
    </location>
</feature>
<proteinExistence type="predicted"/>
<dbReference type="Proteomes" id="UP000430021">
    <property type="component" value="Unassembled WGS sequence"/>
</dbReference>
<comment type="caution">
    <text evidence="3">The sequence shown here is derived from an EMBL/GenBank/DDBJ whole genome shotgun (WGS) entry which is preliminary data.</text>
</comment>
<dbReference type="Proteomes" id="UP000548685">
    <property type="component" value="Unassembled WGS sequence"/>
</dbReference>
<evidence type="ECO:0000313" key="2">
    <source>
        <dbReference type="EMBL" id="MBB3776419.1"/>
    </source>
</evidence>
<accession>A0A6I4UHZ7</accession>
<gene>
    <name evidence="2" type="ORF">FHS52_002388</name>
    <name evidence="3" type="ORF">GRI59_07740</name>
</gene>
<reference evidence="2 5" key="2">
    <citation type="submission" date="2020-08" db="EMBL/GenBank/DDBJ databases">
        <title>Genomic Encyclopedia of Type Strains, Phase IV (KMG-IV): sequencing the most valuable type-strain genomes for metagenomic binning, comparative biology and taxonomic classification.</title>
        <authorList>
            <person name="Goeker M."/>
        </authorList>
    </citation>
    <scope>NUCLEOTIDE SEQUENCE [LARGE SCALE GENOMIC DNA]</scope>
    <source>
        <strain evidence="2 5">DSM 8510</strain>
    </source>
</reference>